<dbReference type="Gene3D" id="3.40.50.1820">
    <property type="entry name" value="alpha/beta hydrolase"/>
    <property type="match status" value="1"/>
</dbReference>
<proteinExistence type="inferred from homology"/>
<sequence length="308" mass="33867">MIIAGTISAAIAALLIWLIWTIGAKSQQPRLRENNVLPEGAYETITFENGGSVLQGWLLHPAVYSVTDNLERNDPAEKPAKQPLVIVAHGWGSNRSRVLRYTKPLLEAGFTVFMYDARSHGDSDPIKAPSALMFRADIEAAVAVVRTLPDIDSNRIAVLGHSLGGFGTVLAIGRGLPVRAVVTDSMPIRFETMLKAELKRKNIPFFPLGYLIPAIWLLRAGISRDEYKEAQIPLVLTANEEGRQVPMLMIHAKEDPYIPCGDLRELALQGRVDALFVEGNGHSQSEQDPAFWGRVIPFLTEKLAKAQA</sequence>
<evidence type="ECO:0000313" key="4">
    <source>
        <dbReference type="EMBL" id="MFC5651897.1"/>
    </source>
</evidence>
<gene>
    <name evidence="4" type="ORF">ACFPYJ_22795</name>
</gene>
<dbReference type="InterPro" id="IPR050261">
    <property type="entry name" value="FrsA_esterase"/>
</dbReference>
<feature type="domain" description="AB hydrolase-1" evidence="3">
    <location>
        <begin position="85"/>
        <end position="289"/>
    </location>
</feature>
<evidence type="ECO:0000313" key="5">
    <source>
        <dbReference type="Proteomes" id="UP001596047"/>
    </source>
</evidence>
<comment type="caution">
    <text evidence="4">The sequence shown here is derived from an EMBL/GenBank/DDBJ whole genome shotgun (WGS) entry which is preliminary data.</text>
</comment>
<comment type="similarity">
    <text evidence="2">Belongs to the AB hydrolase superfamily. FUS2 hydrolase family.</text>
</comment>
<reference evidence="5" key="1">
    <citation type="journal article" date="2019" name="Int. J. Syst. Evol. Microbiol.">
        <title>The Global Catalogue of Microorganisms (GCM) 10K type strain sequencing project: providing services to taxonomists for standard genome sequencing and annotation.</title>
        <authorList>
            <consortium name="The Broad Institute Genomics Platform"/>
            <consortium name="The Broad Institute Genome Sequencing Center for Infectious Disease"/>
            <person name="Wu L."/>
            <person name="Ma J."/>
        </authorList>
    </citation>
    <scope>NUCLEOTIDE SEQUENCE [LARGE SCALE GENOMIC DNA]</scope>
    <source>
        <strain evidence="5">CGMCC 1.3240</strain>
    </source>
</reference>
<evidence type="ECO:0000259" key="3">
    <source>
        <dbReference type="Pfam" id="PF12697"/>
    </source>
</evidence>
<dbReference type="SUPFAM" id="SSF53474">
    <property type="entry name" value="alpha/beta-Hydrolases"/>
    <property type="match status" value="1"/>
</dbReference>
<protein>
    <submittedName>
        <fullName evidence="4">Alpha/beta hydrolase</fullName>
    </submittedName>
</protein>
<evidence type="ECO:0000256" key="2">
    <source>
        <dbReference type="ARBA" id="ARBA00038115"/>
    </source>
</evidence>
<keyword evidence="5" id="KW-1185">Reference proteome</keyword>
<organism evidence="4 5">
    <name type="scientific">Paenibacillus solisilvae</name>
    <dbReference type="NCBI Taxonomy" id="2486751"/>
    <lineage>
        <taxon>Bacteria</taxon>
        <taxon>Bacillati</taxon>
        <taxon>Bacillota</taxon>
        <taxon>Bacilli</taxon>
        <taxon>Bacillales</taxon>
        <taxon>Paenibacillaceae</taxon>
        <taxon>Paenibacillus</taxon>
    </lineage>
</organism>
<dbReference type="Pfam" id="PF12697">
    <property type="entry name" value="Abhydrolase_6"/>
    <property type="match status" value="1"/>
</dbReference>
<accession>A0ABW0W169</accession>
<dbReference type="PANTHER" id="PTHR22946:SF9">
    <property type="entry name" value="POLYKETIDE TRANSFERASE AF380"/>
    <property type="match status" value="1"/>
</dbReference>
<keyword evidence="1 4" id="KW-0378">Hydrolase</keyword>
<dbReference type="InterPro" id="IPR000073">
    <property type="entry name" value="AB_hydrolase_1"/>
</dbReference>
<dbReference type="InterPro" id="IPR029058">
    <property type="entry name" value="AB_hydrolase_fold"/>
</dbReference>
<dbReference type="Proteomes" id="UP001596047">
    <property type="component" value="Unassembled WGS sequence"/>
</dbReference>
<dbReference type="PANTHER" id="PTHR22946">
    <property type="entry name" value="DIENELACTONE HYDROLASE DOMAIN-CONTAINING PROTEIN-RELATED"/>
    <property type="match status" value="1"/>
</dbReference>
<dbReference type="GO" id="GO:0016787">
    <property type="term" value="F:hydrolase activity"/>
    <property type="evidence" value="ECO:0007669"/>
    <property type="project" value="UniProtKB-KW"/>
</dbReference>
<name>A0ABW0W169_9BACL</name>
<dbReference type="EMBL" id="JBHSOW010000081">
    <property type="protein sequence ID" value="MFC5651897.1"/>
    <property type="molecule type" value="Genomic_DNA"/>
</dbReference>
<dbReference type="RefSeq" id="WP_379190531.1">
    <property type="nucleotide sequence ID" value="NZ_JBHSOW010000081.1"/>
</dbReference>
<evidence type="ECO:0000256" key="1">
    <source>
        <dbReference type="ARBA" id="ARBA00022801"/>
    </source>
</evidence>